<dbReference type="InterPro" id="IPR007831">
    <property type="entry name" value="T2SS_GspE_N"/>
</dbReference>
<dbReference type="STRING" id="1802164.A3H51_01420"/>
<evidence type="ECO:0000256" key="2">
    <source>
        <dbReference type="ARBA" id="ARBA00022741"/>
    </source>
</evidence>
<dbReference type="Proteomes" id="UP000178509">
    <property type="component" value="Unassembled WGS sequence"/>
</dbReference>
<reference evidence="5 6" key="1">
    <citation type="journal article" date="2016" name="Nat. Commun.">
        <title>Thousands of microbial genomes shed light on interconnected biogeochemical processes in an aquifer system.</title>
        <authorList>
            <person name="Anantharaman K."/>
            <person name="Brown C.T."/>
            <person name="Hug L.A."/>
            <person name="Sharon I."/>
            <person name="Castelle C.J."/>
            <person name="Probst A.J."/>
            <person name="Thomas B.C."/>
            <person name="Singh A."/>
            <person name="Wilkins M.J."/>
            <person name="Karaoz U."/>
            <person name="Brodie E.L."/>
            <person name="Williams K.H."/>
            <person name="Hubbard S.S."/>
            <person name="Banfield J.F."/>
        </authorList>
    </citation>
    <scope>NUCLEOTIDE SEQUENCE [LARGE SCALE GENOMIC DNA]</scope>
</reference>
<protein>
    <recommendedName>
        <fullName evidence="4">Bacterial type II secretion system protein E domain-containing protein</fullName>
    </recommendedName>
</protein>
<evidence type="ECO:0000259" key="4">
    <source>
        <dbReference type="PROSITE" id="PS00662"/>
    </source>
</evidence>
<dbReference type="InterPro" id="IPR001482">
    <property type="entry name" value="T2SS/T4SS_dom"/>
</dbReference>
<comment type="caution">
    <text evidence="5">The sequence shown here is derived from an EMBL/GenBank/DDBJ whole genome shotgun (WGS) entry which is preliminary data.</text>
</comment>
<dbReference type="PANTHER" id="PTHR30258">
    <property type="entry name" value="TYPE II SECRETION SYSTEM PROTEIN GSPE-RELATED"/>
    <property type="match status" value="1"/>
</dbReference>
<evidence type="ECO:0000313" key="6">
    <source>
        <dbReference type="Proteomes" id="UP000178509"/>
    </source>
</evidence>
<dbReference type="CDD" id="cd01129">
    <property type="entry name" value="PulE-GspE-like"/>
    <property type="match status" value="1"/>
</dbReference>
<dbReference type="PROSITE" id="PS00662">
    <property type="entry name" value="T2SP_E"/>
    <property type="match status" value="1"/>
</dbReference>
<dbReference type="Gene3D" id="3.30.300.160">
    <property type="entry name" value="Type II secretion system, protein E, N-terminal domain"/>
    <property type="match status" value="1"/>
</dbReference>
<dbReference type="SUPFAM" id="SSF160246">
    <property type="entry name" value="EspE N-terminal domain-like"/>
    <property type="match status" value="1"/>
</dbReference>
<dbReference type="InterPro" id="IPR037257">
    <property type="entry name" value="T2SS_E_N_sf"/>
</dbReference>
<dbReference type="GO" id="GO:0016887">
    <property type="term" value="F:ATP hydrolysis activity"/>
    <property type="evidence" value="ECO:0007669"/>
    <property type="project" value="TreeGrafter"/>
</dbReference>
<dbReference type="GO" id="GO:0005524">
    <property type="term" value="F:ATP binding"/>
    <property type="evidence" value="ECO:0007669"/>
    <property type="project" value="UniProtKB-KW"/>
</dbReference>
<keyword evidence="2" id="KW-0547">Nucleotide-binding</keyword>
<dbReference type="AlphaFoldDB" id="A0A1G2HKS9"/>
<comment type="similarity">
    <text evidence="1">Belongs to the GSP E family.</text>
</comment>
<accession>A0A1G2HKS9</accession>
<name>A0A1G2HKS9_9BACT</name>
<dbReference type="PANTHER" id="PTHR30258:SF1">
    <property type="entry name" value="PROTEIN TRANSPORT PROTEIN HOFB HOMOLOG"/>
    <property type="match status" value="1"/>
</dbReference>
<dbReference type="InterPro" id="IPR027417">
    <property type="entry name" value="P-loop_NTPase"/>
</dbReference>
<sequence length="584" mass="65143">MIIFEQNLLKSLVKEGLLENTDAQIIKSSIDSEDLSFEEYILRKFNINEQQLLYVKSKISKVEPYIYDSTKPVNKDILSVIPQEIAQQYRIVPIAKEDDQLVVGMVNPTDIKAQQALRFLLLRSGMKPKVAVVTERDFESIVTLYKGMQVEVRSALEEIERSLHEKVVGSETDEGVDVGVTTVKETPVTKIVAVILKHAIDGRASDIHIEPLRNKTRVRYRVDGILYSSLLLPLAVHSSIVARVKILASLRLDESRIPQDGRFSAHVNGKSIDFRVSTLPTNAGEKVVMRVLDPAAAVMEFEQLGLVKENLRRVEKAIQAPFGMILVSGPTGSGKTTTLYTALSKVNKEEVNVISLEDPIEYHIEGVAQSQIKPEINYTFASGLRSLVRQDPDIMMVGEVRDSETAKLAAQASLTGHLVFTTIHTNNAIGVIPRLLDLGVEAFLIPSSVTLAMAQRLIGRLCTSCKHEVEVSQAMQKMIDQELSKLPSETLKQYGISSKYQLWQADGCVKCNNKKTKGRIGIYEVLDMTEDLKRIIVEKEASSIKIEQEALRQGMVSMRQDGIMKALQGMVAIEDVLRVVEEQY</sequence>
<evidence type="ECO:0000313" key="5">
    <source>
        <dbReference type="EMBL" id="OGZ62831.1"/>
    </source>
</evidence>
<dbReference type="EMBL" id="MHOJ01000009">
    <property type="protein sequence ID" value="OGZ62831.1"/>
    <property type="molecule type" value="Genomic_DNA"/>
</dbReference>
<dbReference type="GO" id="GO:0005886">
    <property type="term" value="C:plasma membrane"/>
    <property type="evidence" value="ECO:0007669"/>
    <property type="project" value="TreeGrafter"/>
</dbReference>
<dbReference type="Gene3D" id="3.30.450.90">
    <property type="match status" value="1"/>
</dbReference>
<dbReference type="Pfam" id="PF05157">
    <property type="entry name" value="MshEN"/>
    <property type="match status" value="1"/>
</dbReference>
<dbReference type="Pfam" id="PF00437">
    <property type="entry name" value="T2SSE"/>
    <property type="match status" value="1"/>
</dbReference>
<dbReference type="SUPFAM" id="SSF52540">
    <property type="entry name" value="P-loop containing nucleoside triphosphate hydrolases"/>
    <property type="match status" value="1"/>
</dbReference>
<organism evidence="5 6">
    <name type="scientific">Candidatus Spechtbacteria bacterium RIFCSPLOWO2_02_FULL_38_8</name>
    <dbReference type="NCBI Taxonomy" id="1802164"/>
    <lineage>
        <taxon>Bacteria</taxon>
        <taxon>Candidatus Spechtiibacteriota</taxon>
    </lineage>
</organism>
<gene>
    <name evidence="5" type="ORF">A3H51_01420</name>
</gene>
<keyword evidence="3" id="KW-0067">ATP-binding</keyword>
<evidence type="ECO:0000256" key="1">
    <source>
        <dbReference type="ARBA" id="ARBA00006611"/>
    </source>
</evidence>
<proteinExistence type="inferred from homology"/>
<dbReference type="Gene3D" id="3.40.50.300">
    <property type="entry name" value="P-loop containing nucleotide triphosphate hydrolases"/>
    <property type="match status" value="1"/>
</dbReference>
<feature type="domain" description="Bacterial type II secretion system protein E" evidence="4">
    <location>
        <begin position="388"/>
        <end position="402"/>
    </location>
</feature>
<evidence type="ECO:0000256" key="3">
    <source>
        <dbReference type="ARBA" id="ARBA00022840"/>
    </source>
</evidence>